<dbReference type="Proteomes" id="UP001319200">
    <property type="component" value="Unassembled WGS sequence"/>
</dbReference>
<feature type="transmembrane region" description="Helical" evidence="6">
    <location>
        <begin position="349"/>
        <end position="378"/>
    </location>
</feature>
<dbReference type="GO" id="GO:0005886">
    <property type="term" value="C:plasma membrane"/>
    <property type="evidence" value="ECO:0007669"/>
    <property type="project" value="UniProtKB-SubCell"/>
</dbReference>
<feature type="domain" description="ABC3 transporter permease C-terminal" evidence="7">
    <location>
        <begin position="309"/>
        <end position="426"/>
    </location>
</feature>
<feature type="transmembrane region" description="Helical" evidence="6">
    <location>
        <begin position="306"/>
        <end position="328"/>
    </location>
</feature>
<name>A0AAP2DFM9_9BACT</name>
<evidence type="ECO:0000256" key="2">
    <source>
        <dbReference type="ARBA" id="ARBA00022475"/>
    </source>
</evidence>
<sequence>MMLRNYLRIAFRNMTRSMRFSILHISGLAVGLASVILIAWYVYDEISFDNLPGAAQVYRINTYWGDDPETNMYATTPPPLAAVIQAEIPEVEKVARAFTWNHSTMRLPAEEHAGKDEVVFRETRIFIVDPQFLDIMQYPVISGERKSAFTRPESIVITKETALRYFGQDALDRGAVIGKSILFGGDRTARIVSAVIDPPANTHFHFDMLVHMGFGYDELGTLKVWTWNIMHTYVKVNEAVANDPDRLKALQAKLSSISTRYIKPAAGDHDDVSAADFRLQPLRDIHLHSHLLREHEPNGDHTTVQVLVTIAVLILVLACANFVNLFTVQSARRAKEVGVRKTLGSGKGGLAFQFFVEASLYTFIAALLALGLAELLLIPFNALSGKQLSFDWGTHPVLFAGMAAVFLLVVFFSGSYPSIYLSSFSPVRALKGNLLQQTGKNNFRNALVVLQFSISIGLMICSVLVLQQLLFLQNRAPGYQRENVIIVKNDREIQDQWRAFRDELQVHASITSVSFTTGLPAQPLNVMRDFRLRGDAANTGMHWFLADENYLAALGLELQQGSWFSPDETANTQKVVINETAARILALDEPVGRQLVMNYGAPDEEHLEIIGVVKDFNVESFHSEVKPVVLRYYTPDYAMDYVAVRIHPGNPSEALSVVEKAWKKFEPENPFVYSFLDKDLERQYLSEQRLSKLFGGFTLLALIIAVLGLTGLASFMAELRTKEIGIRKVLGATAAGIIVLFSRDFTRLVLLATAIAIPVSYWFMKQWLGDFAYRIEMSAGVFILCSLAALVLMWVTVSLLSFRVARLNPAETLKTE</sequence>
<evidence type="ECO:0000256" key="5">
    <source>
        <dbReference type="ARBA" id="ARBA00023136"/>
    </source>
</evidence>
<keyword evidence="10" id="KW-1185">Reference proteome</keyword>
<reference evidence="9 10" key="1">
    <citation type="submission" date="2021-05" db="EMBL/GenBank/DDBJ databases">
        <title>A Polyphasic approach of four new species of the genus Ohtaekwangia: Ohtaekwangia histidinii sp. nov., Ohtaekwangia cretensis sp. nov., Ohtaekwangia indiensis sp. nov., Ohtaekwangia reichenbachii sp. nov. from diverse environment.</title>
        <authorList>
            <person name="Octaviana S."/>
        </authorList>
    </citation>
    <scope>NUCLEOTIDE SEQUENCE [LARGE SCALE GENOMIC DNA]</scope>
    <source>
        <strain evidence="9 10">PWU4</strain>
    </source>
</reference>
<feature type="transmembrane region" description="Helical" evidence="6">
    <location>
        <begin position="748"/>
        <end position="768"/>
    </location>
</feature>
<organism evidence="9 10">
    <name type="scientific">Chryseosolibacter histidini</name>
    <dbReference type="NCBI Taxonomy" id="2782349"/>
    <lineage>
        <taxon>Bacteria</taxon>
        <taxon>Pseudomonadati</taxon>
        <taxon>Bacteroidota</taxon>
        <taxon>Cytophagia</taxon>
        <taxon>Cytophagales</taxon>
        <taxon>Chryseotaleaceae</taxon>
        <taxon>Chryseosolibacter</taxon>
    </lineage>
</organism>
<dbReference type="PANTHER" id="PTHR30572">
    <property type="entry name" value="MEMBRANE COMPONENT OF TRANSPORTER-RELATED"/>
    <property type="match status" value="1"/>
</dbReference>
<evidence type="ECO:0000313" key="9">
    <source>
        <dbReference type="EMBL" id="MBT1695325.1"/>
    </source>
</evidence>
<dbReference type="RefSeq" id="WP_254158856.1">
    <property type="nucleotide sequence ID" value="NZ_JAHESF010000001.1"/>
</dbReference>
<dbReference type="GO" id="GO:0022857">
    <property type="term" value="F:transmembrane transporter activity"/>
    <property type="evidence" value="ECO:0007669"/>
    <property type="project" value="TreeGrafter"/>
</dbReference>
<feature type="domain" description="ABC3 transporter permease C-terminal" evidence="7">
    <location>
        <begin position="697"/>
        <end position="809"/>
    </location>
</feature>
<comment type="caution">
    <text evidence="9">The sequence shown here is derived from an EMBL/GenBank/DDBJ whole genome shotgun (WGS) entry which is preliminary data.</text>
</comment>
<keyword evidence="4 6" id="KW-1133">Transmembrane helix</keyword>
<dbReference type="EMBL" id="JAHESF010000001">
    <property type="protein sequence ID" value="MBT1695325.1"/>
    <property type="molecule type" value="Genomic_DNA"/>
</dbReference>
<evidence type="ECO:0000259" key="8">
    <source>
        <dbReference type="Pfam" id="PF12704"/>
    </source>
</evidence>
<keyword evidence="2" id="KW-1003">Cell membrane</keyword>
<proteinExistence type="predicted"/>
<dbReference type="InterPro" id="IPR050250">
    <property type="entry name" value="Macrolide_Exporter_MacB"/>
</dbReference>
<dbReference type="Pfam" id="PF12704">
    <property type="entry name" value="MacB_PCD"/>
    <property type="match status" value="2"/>
</dbReference>
<comment type="subcellular location">
    <subcellularLocation>
        <location evidence="1">Cell membrane</location>
        <topology evidence="1">Multi-pass membrane protein</topology>
    </subcellularLocation>
</comment>
<evidence type="ECO:0000259" key="7">
    <source>
        <dbReference type="Pfam" id="PF02687"/>
    </source>
</evidence>
<evidence type="ECO:0000256" key="6">
    <source>
        <dbReference type="SAM" id="Phobius"/>
    </source>
</evidence>
<dbReference type="InterPro" id="IPR025857">
    <property type="entry name" value="MacB_PCD"/>
</dbReference>
<gene>
    <name evidence="9" type="ORF">KK083_00465</name>
</gene>
<protein>
    <submittedName>
        <fullName evidence="9">ABC transporter permease</fullName>
    </submittedName>
</protein>
<dbReference type="PANTHER" id="PTHR30572:SF18">
    <property type="entry name" value="ABC-TYPE MACROLIDE FAMILY EXPORT SYSTEM PERMEASE COMPONENT 2"/>
    <property type="match status" value="1"/>
</dbReference>
<feature type="transmembrane region" description="Helical" evidence="6">
    <location>
        <begin position="21"/>
        <end position="43"/>
    </location>
</feature>
<evidence type="ECO:0000256" key="4">
    <source>
        <dbReference type="ARBA" id="ARBA00022989"/>
    </source>
</evidence>
<keyword evidence="5 6" id="KW-0472">Membrane</keyword>
<feature type="transmembrane region" description="Helical" evidence="6">
    <location>
        <begin position="693"/>
        <end position="713"/>
    </location>
</feature>
<feature type="transmembrane region" description="Helical" evidence="6">
    <location>
        <begin position="443"/>
        <end position="466"/>
    </location>
</feature>
<evidence type="ECO:0000256" key="3">
    <source>
        <dbReference type="ARBA" id="ARBA00022692"/>
    </source>
</evidence>
<accession>A0AAP2DFM9</accession>
<feature type="transmembrane region" description="Helical" evidence="6">
    <location>
        <begin position="780"/>
        <end position="802"/>
    </location>
</feature>
<dbReference type="AlphaFoldDB" id="A0AAP2DFM9"/>
<feature type="domain" description="MacB-like periplasmic core" evidence="8">
    <location>
        <begin position="450"/>
        <end position="654"/>
    </location>
</feature>
<feature type="transmembrane region" description="Helical" evidence="6">
    <location>
        <begin position="398"/>
        <end position="422"/>
    </location>
</feature>
<evidence type="ECO:0000313" key="10">
    <source>
        <dbReference type="Proteomes" id="UP001319200"/>
    </source>
</evidence>
<dbReference type="Pfam" id="PF02687">
    <property type="entry name" value="FtsX"/>
    <property type="match status" value="2"/>
</dbReference>
<feature type="domain" description="MacB-like periplasmic core" evidence="8">
    <location>
        <begin position="21"/>
        <end position="249"/>
    </location>
</feature>
<evidence type="ECO:0000256" key="1">
    <source>
        <dbReference type="ARBA" id="ARBA00004651"/>
    </source>
</evidence>
<dbReference type="InterPro" id="IPR003838">
    <property type="entry name" value="ABC3_permease_C"/>
</dbReference>
<keyword evidence="3 6" id="KW-0812">Transmembrane</keyword>